<dbReference type="GO" id="GO:0051539">
    <property type="term" value="F:4 iron, 4 sulfur cluster binding"/>
    <property type="evidence" value="ECO:0007669"/>
    <property type="project" value="UniProtKB-KW"/>
</dbReference>
<feature type="domain" description="Fe-S hydro-lyase tartrate dehydratase alpha-type catalytic" evidence="7">
    <location>
        <begin position="11"/>
        <end position="277"/>
    </location>
</feature>
<protein>
    <submittedName>
        <fullName evidence="8">Fumarate hydratase</fullName>
        <ecNumber evidence="8">4.2.1.2</ecNumber>
    </submittedName>
</protein>
<gene>
    <name evidence="8" type="ORF">H9746_08545</name>
</gene>
<dbReference type="InterPro" id="IPR004646">
    <property type="entry name" value="Fe-S_hydro-lyase_TtdA-typ_cat"/>
</dbReference>
<evidence type="ECO:0000256" key="4">
    <source>
        <dbReference type="ARBA" id="ARBA00023004"/>
    </source>
</evidence>
<reference evidence="8" key="1">
    <citation type="journal article" date="2021" name="PeerJ">
        <title>Extensive microbial diversity within the chicken gut microbiome revealed by metagenomics and culture.</title>
        <authorList>
            <person name="Gilroy R."/>
            <person name="Ravi A."/>
            <person name="Getino M."/>
            <person name="Pursley I."/>
            <person name="Horton D.L."/>
            <person name="Alikhan N.F."/>
            <person name="Baker D."/>
            <person name="Gharbi K."/>
            <person name="Hall N."/>
            <person name="Watson M."/>
            <person name="Adriaenssens E.M."/>
            <person name="Foster-Nyarko E."/>
            <person name="Jarju S."/>
            <person name="Secka A."/>
            <person name="Antonio M."/>
            <person name="Oren A."/>
            <person name="Chaudhuri R.R."/>
            <person name="La Ragione R."/>
            <person name="Hildebrand F."/>
            <person name="Pallen M.J."/>
        </authorList>
    </citation>
    <scope>NUCLEOTIDE SEQUENCE</scope>
    <source>
        <strain evidence="8">CHK193-4272</strain>
    </source>
</reference>
<proteinExistence type="inferred from homology"/>
<dbReference type="NCBIfam" id="TIGR00722">
    <property type="entry name" value="ttdA_fumA_fumB"/>
    <property type="match status" value="1"/>
</dbReference>
<evidence type="ECO:0000256" key="6">
    <source>
        <dbReference type="ARBA" id="ARBA00023239"/>
    </source>
</evidence>
<keyword evidence="4" id="KW-0408">Iron</keyword>
<dbReference type="InterPro" id="IPR051208">
    <property type="entry name" value="Class-I_Fumarase/Tartrate_DH"/>
</dbReference>
<dbReference type="PANTHER" id="PTHR30389:SF17">
    <property type="entry name" value="L(+)-TARTRATE DEHYDRATASE SUBUNIT ALPHA-RELATED"/>
    <property type="match status" value="1"/>
</dbReference>
<keyword evidence="2" id="KW-0004">4Fe-4S</keyword>
<sequence length="280" mass="30137">MRTINVSEITELVEKLCIKSNYELPCDIRNSFVKGKEKEKSPLGREIFDEMLRNCDLSAEKQVPVCQDTGFATVFIEIGQDVHLTGGNFEQAVQEGVRRGYINGYLRKSIVSDPLERVNTDDNTPAVIHTQIVSGESIKIIVAPKGGGSENMSAVKMFTPAATKETIIKWIAETVINAGSNPCPPVIVGVGLGGTVEKAAYLSKVALLRNVDKSNENHVYAEMEREIVKKINASGVGPQGLGGTVTALSCAIEPFACHIASLPCAVSIGCHVTRHAEGEI</sequence>
<comment type="similarity">
    <text evidence="1">Belongs to the class-I fumarase family.</text>
</comment>
<evidence type="ECO:0000256" key="3">
    <source>
        <dbReference type="ARBA" id="ARBA00022723"/>
    </source>
</evidence>
<evidence type="ECO:0000256" key="1">
    <source>
        <dbReference type="ARBA" id="ARBA00008876"/>
    </source>
</evidence>
<evidence type="ECO:0000256" key="5">
    <source>
        <dbReference type="ARBA" id="ARBA00023014"/>
    </source>
</evidence>
<evidence type="ECO:0000313" key="8">
    <source>
        <dbReference type="EMBL" id="HIV62869.1"/>
    </source>
</evidence>
<keyword evidence="3" id="KW-0479">Metal-binding</keyword>
<evidence type="ECO:0000256" key="2">
    <source>
        <dbReference type="ARBA" id="ARBA00022485"/>
    </source>
</evidence>
<dbReference type="GO" id="GO:0046872">
    <property type="term" value="F:metal ion binding"/>
    <property type="evidence" value="ECO:0007669"/>
    <property type="project" value="UniProtKB-KW"/>
</dbReference>
<reference evidence="8" key="2">
    <citation type="submission" date="2021-04" db="EMBL/GenBank/DDBJ databases">
        <authorList>
            <person name="Gilroy R."/>
        </authorList>
    </citation>
    <scope>NUCLEOTIDE SEQUENCE</scope>
    <source>
        <strain evidence="8">CHK193-4272</strain>
    </source>
</reference>
<keyword evidence="5" id="KW-0411">Iron-sulfur</keyword>
<dbReference type="Pfam" id="PF05681">
    <property type="entry name" value="Fumerase"/>
    <property type="match status" value="1"/>
</dbReference>
<dbReference type="EMBL" id="DXIE01000049">
    <property type="protein sequence ID" value="HIV62869.1"/>
    <property type="molecule type" value="Genomic_DNA"/>
</dbReference>
<dbReference type="Proteomes" id="UP000886808">
    <property type="component" value="Unassembled WGS sequence"/>
</dbReference>
<keyword evidence="6 8" id="KW-0456">Lyase</keyword>
<evidence type="ECO:0000259" key="7">
    <source>
        <dbReference type="Pfam" id="PF05681"/>
    </source>
</evidence>
<dbReference type="NCBIfam" id="NF004885">
    <property type="entry name" value="PRK06246.1"/>
    <property type="match status" value="1"/>
</dbReference>
<accession>A0A9D1PIT0</accession>
<comment type="caution">
    <text evidence="8">The sequence shown here is derived from an EMBL/GenBank/DDBJ whole genome shotgun (WGS) entry which is preliminary data.</text>
</comment>
<evidence type="ECO:0000313" key="9">
    <source>
        <dbReference type="Proteomes" id="UP000886808"/>
    </source>
</evidence>
<dbReference type="PANTHER" id="PTHR30389">
    <property type="entry name" value="FUMARATE HYDRATASE-RELATED"/>
    <property type="match status" value="1"/>
</dbReference>
<organism evidence="8 9">
    <name type="scientific">Candidatus Butyricicoccus avistercoris</name>
    <dbReference type="NCBI Taxonomy" id="2838518"/>
    <lineage>
        <taxon>Bacteria</taxon>
        <taxon>Bacillati</taxon>
        <taxon>Bacillota</taxon>
        <taxon>Clostridia</taxon>
        <taxon>Eubacteriales</taxon>
        <taxon>Butyricicoccaceae</taxon>
        <taxon>Butyricicoccus</taxon>
    </lineage>
</organism>
<dbReference type="AlphaFoldDB" id="A0A9D1PIT0"/>
<dbReference type="GO" id="GO:0004333">
    <property type="term" value="F:fumarate hydratase activity"/>
    <property type="evidence" value="ECO:0007669"/>
    <property type="project" value="UniProtKB-EC"/>
</dbReference>
<name>A0A9D1PIT0_9FIRM</name>
<dbReference type="EC" id="4.2.1.2" evidence="8"/>